<dbReference type="SMART" id="SM00267">
    <property type="entry name" value="GGDEF"/>
    <property type="match status" value="1"/>
</dbReference>
<evidence type="ECO:0000256" key="2">
    <source>
        <dbReference type="ARBA" id="ARBA00034247"/>
    </source>
</evidence>
<feature type="modified residue" description="4-aspartylphosphate" evidence="3">
    <location>
        <position position="200"/>
    </location>
</feature>
<comment type="catalytic activity">
    <reaction evidence="2">
        <text>2 GTP = 3',3'-c-di-GMP + 2 diphosphate</text>
        <dbReference type="Rhea" id="RHEA:24898"/>
        <dbReference type="ChEBI" id="CHEBI:33019"/>
        <dbReference type="ChEBI" id="CHEBI:37565"/>
        <dbReference type="ChEBI" id="CHEBI:58805"/>
        <dbReference type="EC" id="2.7.7.65"/>
    </reaction>
</comment>
<dbReference type="EC" id="2.7.7.65" evidence="1"/>
<dbReference type="GO" id="GO:0052621">
    <property type="term" value="F:diguanylate cyclase activity"/>
    <property type="evidence" value="ECO:0007669"/>
    <property type="project" value="UniProtKB-EC"/>
</dbReference>
<dbReference type="InterPro" id="IPR029787">
    <property type="entry name" value="Nucleotide_cyclase"/>
</dbReference>
<dbReference type="Proteomes" id="UP000185598">
    <property type="component" value="Unassembled WGS sequence"/>
</dbReference>
<sequence>MEKDVPLSELFDIVGLGGGPSSGAPLRVLLIEDSRSISRLLEHRLRTSLGAEVTCCMSADMCRAVLSREDCHFDIAIAGLQIPGAEDGEMLDAVIARSIPVVVFTGTFNLHIREQIIGRGVADYIVKDNDRAMDVVITSVKRLLANRAFKVLVVDDMVSARLGLVDMLVLQGFQVLQARTGRQALEILAEEKEVSLVLTDYHMPDMNGYELTRTIRSLYANADLRIIGISSSADRLLSASFLKAGASDFVYRPYVTEELQCRIDLHVQALLQIRQLRSAAFKDYLTGLNNRRYFFSQGPVLVEQCLLHNRACSVAIVDVDHFKRLNDTHGHEAGDRVLKHVADRMTAYASNTSVLLGRLGGEEFGILMPDMDSGQAQVFCDGLREHLAQGRVVLAAGEVGLTVSVGVAEVGGRETFDNYLNAADQYLYLAKQNGRNRVFNDHSLTAVALNA</sequence>
<dbReference type="AlphaFoldDB" id="A0A1Q9A390"/>
<name>A0A1Q9A390_9HYPH</name>
<reference evidence="6 7" key="1">
    <citation type="submission" date="2016-09" db="EMBL/GenBank/DDBJ databases">
        <title>Rhizobium oryziradicis sp. nov., isolated from the root of rice.</title>
        <authorList>
            <person name="Zhao J."/>
            <person name="Zhang X."/>
        </authorList>
    </citation>
    <scope>NUCLEOTIDE SEQUENCE [LARGE SCALE GENOMIC DNA]</scope>
    <source>
        <strain evidence="6 7">14971</strain>
    </source>
</reference>
<dbReference type="PANTHER" id="PTHR45138:SF9">
    <property type="entry name" value="DIGUANYLATE CYCLASE DGCM-RELATED"/>
    <property type="match status" value="1"/>
</dbReference>
<keyword evidence="3" id="KW-0597">Phosphoprotein</keyword>
<feature type="domain" description="Response regulatory" evidence="4">
    <location>
        <begin position="27"/>
        <end position="142"/>
    </location>
</feature>
<comment type="caution">
    <text evidence="3">Lacks conserved residue(s) required for the propagation of feature annotation.</text>
</comment>
<dbReference type="Pfam" id="PF00072">
    <property type="entry name" value="Response_reg"/>
    <property type="match status" value="1"/>
</dbReference>
<dbReference type="STRING" id="887144.BJF91_18370"/>
<dbReference type="EMBL" id="MKIN01000022">
    <property type="protein sequence ID" value="OLP49070.1"/>
    <property type="molecule type" value="Genomic_DNA"/>
</dbReference>
<evidence type="ECO:0000259" key="5">
    <source>
        <dbReference type="PROSITE" id="PS50887"/>
    </source>
</evidence>
<dbReference type="PANTHER" id="PTHR45138">
    <property type="entry name" value="REGULATORY COMPONENTS OF SENSORY TRANSDUCTION SYSTEM"/>
    <property type="match status" value="1"/>
</dbReference>
<dbReference type="OrthoDB" id="9812260at2"/>
<dbReference type="SUPFAM" id="SSF52172">
    <property type="entry name" value="CheY-like"/>
    <property type="match status" value="2"/>
</dbReference>
<accession>A0A1Q9A390</accession>
<evidence type="ECO:0000313" key="6">
    <source>
        <dbReference type="EMBL" id="OLP49070.1"/>
    </source>
</evidence>
<evidence type="ECO:0000256" key="1">
    <source>
        <dbReference type="ARBA" id="ARBA00012528"/>
    </source>
</evidence>
<dbReference type="NCBIfam" id="TIGR00254">
    <property type="entry name" value="GGDEF"/>
    <property type="match status" value="1"/>
</dbReference>
<dbReference type="InterPro" id="IPR011006">
    <property type="entry name" value="CheY-like_superfamily"/>
</dbReference>
<gene>
    <name evidence="6" type="ORF">BJF91_18370</name>
</gene>
<keyword evidence="7" id="KW-1185">Reference proteome</keyword>
<proteinExistence type="predicted"/>
<dbReference type="Pfam" id="PF00990">
    <property type="entry name" value="GGDEF"/>
    <property type="match status" value="1"/>
</dbReference>
<dbReference type="Gene3D" id="3.30.70.270">
    <property type="match status" value="1"/>
</dbReference>
<dbReference type="SMART" id="SM00448">
    <property type="entry name" value="REC"/>
    <property type="match status" value="2"/>
</dbReference>
<dbReference type="CDD" id="cd01949">
    <property type="entry name" value="GGDEF"/>
    <property type="match status" value="1"/>
</dbReference>
<comment type="caution">
    <text evidence="6">The sequence shown here is derived from an EMBL/GenBank/DDBJ whole genome shotgun (WGS) entry which is preliminary data.</text>
</comment>
<evidence type="ECO:0000259" key="4">
    <source>
        <dbReference type="PROSITE" id="PS50110"/>
    </source>
</evidence>
<dbReference type="PROSITE" id="PS50887">
    <property type="entry name" value="GGDEF"/>
    <property type="match status" value="1"/>
</dbReference>
<dbReference type="PROSITE" id="PS50110">
    <property type="entry name" value="RESPONSE_REGULATORY"/>
    <property type="match status" value="2"/>
</dbReference>
<dbReference type="FunFam" id="3.30.70.270:FF:000001">
    <property type="entry name" value="Diguanylate cyclase domain protein"/>
    <property type="match status" value="1"/>
</dbReference>
<protein>
    <recommendedName>
        <fullName evidence="1">diguanylate cyclase</fullName>
        <ecNumber evidence="1">2.7.7.65</ecNumber>
    </recommendedName>
</protein>
<dbReference type="InterPro" id="IPR050469">
    <property type="entry name" value="Diguanylate_Cyclase"/>
</dbReference>
<evidence type="ECO:0000313" key="7">
    <source>
        <dbReference type="Proteomes" id="UP000185598"/>
    </source>
</evidence>
<dbReference type="InterPro" id="IPR043128">
    <property type="entry name" value="Rev_trsase/Diguanyl_cyclase"/>
</dbReference>
<dbReference type="GO" id="GO:0000160">
    <property type="term" value="P:phosphorelay signal transduction system"/>
    <property type="evidence" value="ECO:0007669"/>
    <property type="project" value="InterPro"/>
</dbReference>
<dbReference type="GO" id="GO:1902201">
    <property type="term" value="P:negative regulation of bacterial-type flagellum-dependent cell motility"/>
    <property type="evidence" value="ECO:0007669"/>
    <property type="project" value="TreeGrafter"/>
</dbReference>
<dbReference type="SUPFAM" id="SSF55073">
    <property type="entry name" value="Nucleotide cyclase"/>
    <property type="match status" value="1"/>
</dbReference>
<organism evidence="6 7">
    <name type="scientific">Allorhizobium taibaishanense</name>
    <dbReference type="NCBI Taxonomy" id="887144"/>
    <lineage>
        <taxon>Bacteria</taxon>
        <taxon>Pseudomonadati</taxon>
        <taxon>Pseudomonadota</taxon>
        <taxon>Alphaproteobacteria</taxon>
        <taxon>Hyphomicrobiales</taxon>
        <taxon>Rhizobiaceae</taxon>
        <taxon>Rhizobium/Agrobacterium group</taxon>
        <taxon>Allorhizobium</taxon>
    </lineage>
</organism>
<feature type="domain" description="GGDEF" evidence="5">
    <location>
        <begin position="310"/>
        <end position="443"/>
    </location>
</feature>
<evidence type="ECO:0000256" key="3">
    <source>
        <dbReference type="PROSITE-ProRule" id="PRU00169"/>
    </source>
</evidence>
<dbReference type="GO" id="GO:0005886">
    <property type="term" value="C:plasma membrane"/>
    <property type="evidence" value="ECO:0007669"/>
    <property type="project" value="TreeGrafter"/>
</dbReference>
<dbReference type="GO" id="GO:0043709">
    <property type="term" value="P:cell adhesion involved in single-species biofilm formation"/>
    <property type="evidence" value="ECO:0007669"/>
    <property type="project" value="TreeGrafter"/>
</dbReference>
<dbReference type="InterPro" id="IPR001789">
    <property type="entry name" value="Sig_transdc_resp-reg_receiver"/>
</dbReference>
<dbReference type="InterPro" id="IPR000160">
    <property type="entry name" value="GGDEF_dom"/>
</dbReference>
<dbReference type="Gene3D" id="3.40.50.2300">
    <property type="match status" value="2"/>
</dbReference>
<feature type="domain" description="Response regulatory" evidence="4">
    <location>
        <begin position="150"/>
        <end position="267"/>
    </location>
</feature>